<dbReference type="InterPro" id="IPR009057">
    <property type="entry name" value="Homeodomain-like_sf"/>
</dbReference>
<keyword evidence="3" id="KW-0804">Transcription</keyword>
<dbReference type="GO" id="GO:0003700">
    <property type="term" value="F:DNA-binding transcription factor activity"/>
    <property type="evidence" value="ECO:0007669"/>
    <property type="project" value="TreeGrafter"/>
</dbReference>
<name>S3ZPT7_9ACTN</name>
<comment type="caution">
    <text evidence="6">The sequence shown here is derived from an EMBL/GenBank/DDBJ whole genome shotgun (WGS) entry which is preliminary data.</text>
</comment>
<dbReference type="SUPFAM" id="SSF46689">
    <property type="entry name" value="Homeodomain-like"/>
    <property type="match status" value="1"/>
</dbReference>
<dbReference type="PATRIC" id="fig|1286094.4.peg.1813"/>
<dbReference type="InterPro" id="IPR050109">
    <property type="entry name" value="HTH-type_TetR-like_transc_reg"/>
</dbReference>
<sequence>MRSRAAILDAAVRLLNTRPEAGLQAVAAAAGVTRQTVYAHFPSREHLLTAALDRVTEEAIAAMDAADLDTGPAADALLRLLDAADRTAGRYPVLLQKSHALPADPKADHERHEPVTDRLREVIRRGQEAGEFDGRLSPDWLAVVVIRLAHAASDEAAAGRMPEEEAAGALRVSLLRVLGADESAAARGAGGA</sequence>
<dbReference type="PANTHER" id="PTHR30055:SF234">
    <property type="entry name" value="HTH-TYPE TRANSCRIPTIONAL REGULATOR BETI"/>
    <property type="match status" value="1"/>
</dbReference>
<evidence type="ECO:0000256" key="2">
    <source>
        <dbReference type="ARBA" id="ARBA00023125"/>
    </source>
</evidence>
<evidence type="ECO:0000256" key="3">
    <source>
        <dbReference type="ARBA" id="ARBA00023163"/>
    </source>
</evidence>
<accession>S3ZPT7</accession>
<dbReference type="GO" id="GO:0000976">
    <property type="term" value="F:transcription cis-regulatory region binding"/>
    <property type="evidence" value="ECO:0007669"/>
    <property type="project" value="TreeGrafter"/>
</dbReference>
<dbReference type="Pfam" id="PF00440">
    <property type="entry name" value="TetR_N"/>
    <property type="match status" value="1"/>
</dbReference>
<keyword evidence="1" id="KW-0805">Transcription regulation</keyword>
<keyword evidence="2 4" id="KW-0238">DNA-binding</keyword>
<protein>
    <recommendedName>
        <fullName evidence="5">HTH tetR-type domain-containing protein</fullName>
    </recommendedName>
</protein>
<evidence type="ECO:0000259" key="5">
    <source>
        <dbReference type="PROSITE" id="PS50977"/>
    </source>
</evidence>
<evidence type="ECO:0000313" key="7">
    <source>
        <dbReference type="Proteomes" id="UP000014629"/>
    </source>
</evidence>
<dbReference type="PROSITE" id="PS50977">
    <property type="entry name" value="HTH_TETR_2"/>
    <property type="match status" value="1"/>
</dbReference>
<proteinExistence type="predicted"/>
<gene>
    <name evidence="6" type="ORF">STRAU_1836</name>
</gene>
<dbReference type="PANTHER" id="PTHR30055">
    <property type="entry name" value="HTH-TYPE TRANSCRIPTIONAL REGULATOR RUTR"/>
    <property type="match status" value="1"/>
</dbReference>
<evidence type="ECO:0000313" key="6">
    <source>
        <dbReference type="EMBL" id="EPH45208.1"/>
    </source>
</evidence>
<evidence type="ECO:0000256" key="4">
    <source>
        <dbReference type="PROSITE-ProRule" id="PRU00335"/>
    </source>
</evidence>
<feature type="domain" description="HTH tetR-type" evidence="5">
    <location>
        <begin position="1"/>
        <end position="59"/>
    </location>
</feature>
<feature type="DNA-binding region" description="H-T-H motif" evidence="4">
    <location>
        <begin position="22"/>
        <end position="41"/>
    </location>
</feature>
<dbReference type="Proteomes" id="UP000014629">
    <property type="component" value="Unassembled WGS sequence"/>
</dbReference>
<dbReference type="Gene3D" id="1.10.357.10">
    <property type="entry name" value="Tetracycline Repressor, domain 2"/>
    <property type="match status" value="1"/>
</dbReference>
<dbReference type="InterPro" id="IPR001647">
    <property type="entry name" value="HTH_TetR"/>
</dbReference>
<organism evidence="6 7">
    <name type="scientific">Streptomyces aurantiacus JA 4570</name>
    <dbReference type="NCBI Taxonomy" id="1286094"/>
    <lineage>
        <taxon>Bacteria</taxon>
        <taxon>Bacillati</taxon>
        <taxon>Actinomycetota</taxon>
        <taxon>Actinomycetes</taxon>
        <taxon>Kitasatosporales</taxon>
        <taxon>Streptomycetaceae</taxon>
        <taxon>Streptomyces</taxon>
        <taxon>Streptomyces aurantiacus group</taxon>
    </lineage>
</organism>
<dbReference type="RefSeq" id="WP_016639966.1">
    <property type="nucleotide sequence ID" value="NZ_AOPZ01000067.1"/>
</dbReference>
<dbReference type="SUPFAM" id="SSF48498">
    <property type="entry name" value="Tetracyclin repressor-like, C-terminal domain"/>
    <property type="match status" value="1"/>
</dbReference>
<dbReference type="InterPro" id="IPR036271">
    <property type="entry name" value="Tet_transcr_reg_TetR-rel_C_sf"/>
</dbReference>
<reference evidence="6 7" key="1">
    <citation type="submission" date="2013-02" db="EMBL/GenBank/DDBJ databases">
        <title>Draft Genome Sequence of Streptomyces aurantiacus, Which Produces Setomimycin.</title>
        <authorList>
            <person name="Gruening B.A."/>
            <person name="Praeg A."/>
            <person name="Erxleben A."/>
            <person name="Guenther S."/>
            <person name="Mueller M."/>
        </authorList>
    </citation>
    <scope>NUCLEOTIDE SEQUENCE [LARGE SCALE GENOMIC DNA]</scope>
    <source>
        <strain evidence="6 7">JA 4570</strain>
    </source>
</reference>
<evidence type="ECO:0000256" key="1">
    <source>
        <dbReference type="ARBA" id="ARBA00023015"/>
    </source>
</evidence>
<dbReference type="AlphaFoldDB" id="S3ZPT7"/>
<dbReference type="EMBL" id="AOPZ01000067">
    <property type="protein sequence ID" value="EPH45208.1"/>
    <property type="molecule type" value="Genomic_DNA"/>
</dbReference>
<keyword evidence="7" id="KW-1185">Reference proteome</keyword>